<keyword evidence="8" id="KW-0238">DNA-binding</keyword>
<dbReference type="PANTHER" id="PTHR30591:SF1">
    <property type="entry name" value="RECBCD ENZYME SUBUNIT RECC"/>
    <property type="match status" value="1"/>
</dbReference>
<evidence type="ECO:0000256" key="2">
    <source>
        <dbReference type="ARBA" id="ARBA00022741"/>
    </source>
</evidence>
<keyword evidence="1" id="KW-0540">Nuclease</keyword>
<accession>A0A1G7PLP7</accession>
<evidence type="ECO:0000259" key="11">
    <source>
        <dbReference type="Pfam" id="PF21445"/>
    </source>
</evidence>
<keyword evidence="3" id="KW-0227">DNA damage</keyword>
<dbReference type="OrthoDB" id="9758506at2"/>
<keyword evidence="5 12" id="KW-0347">Helicase</keyword>
<dbReference type="InterPro" id="IPR027417">
    <property type="entry name" value="P-loop_NTPase"/>
</dbReference>
<keyword evidence="2" id="KW-0547">Nucleotide-binding</keyword>
<dbReference type="InterPro" id="IPR049035">
    <property type="entry name" value="ADDB_N"/>
</dbReference>
<gene>
    <name evidence="12" type="ORF">SAMN05421791_101273</name>
</gene>
<evidence type="ECO:0000256" key="1">
    <source>
        <dbReference type="ARBA" id="ARBA00022722"/>
    </source>
</evidence>
<protein>
    <submittedName>
        <fullName evidence="12">Helicase-exonuclease AddAB, AddB subunit</fullName>
    </submittedName>
</protein>
<evidence type="ECO:0000256" key="9">
    <source>
        <dbReference type="ARBA" id="ARBA00023204"/>
    </source>
</evidence>
<dbReference type="GO" id="GO:0003677">
    <property type="term" value="F:DNA binding"/>
    <property type="evidence" value="ECO:0007669"/>
    <property type="project" value="UniProtKB-KW"/>
</dbReference>
<evidence type="ECO:0000256" key="3">
    <source>
        <dbReference type="ARBA" id="ARBA00022763"/>
    </source>
</evidence>
<dbReference type="GO" id="GO:0006281">
    <property type="term" value="P:DNA repair"/>
    <property type="evidence" value="ECO:0007669"/>
    <property type="project" value="UniProtKB-KW"/>
</dbReference>
<dbReference type="GO" id="GO:0005524">
    <property type="term" value="F:ATP binding"/>
    <property type="evidence" value="ECO:0007669"/>
    <property type="project" value="UniProtKB-KW"/>
</dbReference>
<dbReference type="AlphaFoldDB" id="A0A1G7PLP7"/>
<dbReference type="InterPro" id="IPR038726">
    <property type="entry name" value="PDDEXK_AddAB-type"/>
</dbReference>
<keyword evidence="7" id="KW-0067">ATP-binding</keyword>
<dbReference type="GO" id="GO:0004386">
    <property type="term" value="F:helicase activity"/>
    <property type="evidence" value="ECO:0007669"/>
    <property type="project" value="UniProtKB-KW"/>
</dbReference>
<evidence type="ECO:0000256" key="4">
    <source>
        <dbReference type="ARBA" id="ARBA00022801"/>
    </source>
</evidence>
<dbReference type="Gene3D" id="3.40.50.300">
    <property type="entry name" value="P-loop containing nucleotide triphosphate hydrolases"/>
    <property type="match status" value="4"/>
</dbReference>
<proteinExistence type="predicted"/>
<keyword evidence="9" id="KW-0234">DNA repair</keyword>
<dbReference type="RefSeq" id="WP_090288974.1">
    <property type="nucleotide sequence ID" value="NZ_FNCK01000001.1"/>
</dbReference>
<organism evidence="12 13">
    <name type="scientific">Facklamia miroungae</name>
    <dbReference type="NCBI Taxonomy" id="120956"/>
    <lineage>
        <taxon>Bacteria</taxon>
        <taxon>Bacillati</taxon>
        <taxon>Bacillota</taxon>
        <taxon>Bacilli</taxon>
        <taxon>Lactobacillales</taxon>
        <taxon>Aerococcaceae</taxon>
        <taxon>Facklamia</taxon>
    </lineage>
</organism>
<dbReference type="Pfam" id="PF21445">
    <property type="entry name" value="ADDB_N"/>
    <property type="match status" value="1"/>
</dbReference>
<dbReference type="Proteomes" id="UP000199708">
    <property type="component" value="Unassembled WGS sequence"/>
</dbReference>
<feature type="domain" description="PD-(D/E)XK endonuclease-like" evidence="10">
    <location>
        <begin position="811"/>
        <end position="1032"/>
    </location>
</feature>
<dbReference type="PANTHER" id="PTHR30591">
    <property type="entry name" value="RECBCD ENZYME SUBUNIT RECC"/>
    <property type="match status" value="1"/>
</dbReference>
<dbReference type="STRING" id="120956.SAMN05421791_101273"/>
<feature type="domain" description="ATP-dependent helicase/deoxyribonuclease subunit B N-terminal" evidence="11">
    <location>
        <begin position="5"/>
        <end position="277"/>
    </location>
</feature>
<evidence type="ECO:0000313" key="12">
    <source>
        <dbReference type="EMBL" id="SDF86300.1"/>
    </source>
</evidence>
<dbReference type="SUPFAM" id="SSF52540">
    <property type="entry name" value="P-loop containing nucleoside triphosphate hydrolases"/>
    <property type="match status" value="1"/>
</dbReference>
<name>A0A1G7PLP7_9LACT</name>
<sequence length="1194" mass="138958">MTVQFVTGDLTQNKKTILIQALLDQLRHDPDLKVFYIVPEHLKFEMEKFVLEERRDHQMDQASSIFNLQVASFSRLNWFLMKERSKGNEISDLGLSMIVRQVLNQAKDQLLVYQKQAHYQGFIEELVELFKEFIEGNIQVEDLAVHPDEDAHLMDLEIEKQKEIQMLYQAFLEALADLRIDNFAKQEDLIQFIQQSALGNYLFVIDHYYYFNSREMQLLLSLAKEAGRVQIVLPINRQELKAGQAAMTTALPYATYYHIRHLGQQMKLNFEPDWEIKDHPFNFHQPIMTLAQSFKEQQNLLNVAHGPLENTPFATHHFLQFDSLQSELRYVSNRIHYLVTKKGYRYRDIQVFTRDLEAYQSIIAPILGANQIPYFFDHAKAMTDHPLFTLIQHLIRLERYHWRLIDILEVLKSPLISLRHFNEQFQKLDEEDLDRLIYQFENYLLAYQYEGYRFTNLQYDWLFLGQEVAFQSAKGEKFDFTCAQAFEWMRAFLVQNFTFKNQTRSAGSVKAGWAAYFYQRLEAIGVRQALEEQRDQAIERGDIEQSRQDEQVWQVLVNSLDEYHQIYGEEDLPLATFFEILEAGLSSATYHIIPPTLDQVMITNIVSPQVQPTKIAFVIGMDHQSLPAKHKAKGLLTPSHRQAINQDLLAHQYLSEQEQEGFQMEYLLANQVLLLATDQLIISYATNQGDQVRKISPWIAQAAKLAGQEIIYHQDYALDASLETAITLADMGRYASMKSPVLYKIHQDFMAGQTPNPALLQVLALMNDYEQQNKRTARGVLDLIQQTFYFNDLPEKIDQDLALQLFGKHLSLSVSRIEQFFADPYSHFLRYGLKLKERDRFELDAALSGDYFHQALDQLNRLLKAQDKSLSDMSQVELDGLLNQVINQLNQDPNYLVLTRHPRMQAIHQLLNQRLAYFVHLMQEQNRLTHFQPLASELVFGTSSHHQVQGFEYPLASGGKLTIRGKIDRLDQIQRGANNWLQVIDYKSGKKDFNLVDAYYGLDLQLLTYLGVAIKNYPQLKALGSFYQHLLPSYYKADQAYVTQEPFMQSQTLLSQRPLNGFVTIEADDLQRVEAHDPSLKKSRIYPVSYKKEGYDARSHFFTMEEVHLLLEYTHYQFQEAARAIQEGDIALAPFYEDPYTLSLNAKYRVITGFDGTQSFHRYRHKQINQKEVLDQIKEKLAKKKTAEGGEANG</sequence>
<reference evidence="12 13" key="1">
    <citation type="submission" date="2016-10" db="EMBL/GenBank/DDBJ databases">
        <authorList>
            <person name="de Groot N.N."/>
        </authorList>
    </citation>
    <scope>NUCLEOTIDE SEQUENCE [LARGE SCALE GENOMIC DNA]</scope>
    <source>
        <strain evidence="12 13">ATCC BAA-466</strain>
    </source>
</reference>
<evidence type="ECO:0000256" key="5">
    <source>
        <dbReference type="ARBA" id="ARBA00022806"/>
    </source>
</evidence>
<dbReference type="InterPro" id="IPR011604">
    <property type="entry name" value="PDDEXK-like_dom_sf"/>
</dbReference>
<dbReference type="EMBL" id="FNCK01000001">
    <property type="protein sequence ID" value="SDF86300.1"/>
    <property type="molecule type" value="Genomic_DNA"/>
</dbReference>
<evidence type="ECO:0000256" key="8">
    <source>
        <dbReference type="ARBA" id="ARBA00023125"/>
    </source>
</evidence>
<evidence type="ECO:0000259" key="10">
    <source>
        <dbReference type="Pfam" id="PF12705"/>
    </source>
</evidence>
<evidence type="ECO:0000256" key="6">
    <source>
        <dbReference type="ARBA" id="ARBA00022839"/>
    </source>
</evidence>
<evidence type="ECO:0000313" key="13">
    <source>
        <dbReference type="Proteomes" id="UP000199708"/>
    </source>
</evidence>
<dbReference type="Pfam" id="PF12705">
    <property type="entry name" value="PDDEXK_1"/>
    <property type="match status" value="1"/>
</dbReference>
<keyword evidence="4" id="KW-0378">Hydrolase</keyword>
<dbReference type="GO" id="GO:0006310">
    <property type="term" value="P:DNA recombination"/>
    <property type="evidence" value="ECO:0007669"/>
    <property type="project" value="TreeGrafter"/>
</dbReference>
<evidence type="ECO:0000256" key="7">
    <source>
        <dbReference type="ARBA" id="ARBA00022840"/>
    </source>
</evidence>
<dbReference type="GO" id="GO:0004527">
    <property type="term" value="F:exonuclease activity"/>
    <property type="evidence" value="ECO:0007669"/>
    <property type="project" value="UniProtKB-KW"/>
</dbReference>
<keyword evidence="13" id="KW-1185">Reference proteome</keyword>
<dbReference type="Gene3D" id="3.90.320.10">
    <property type="match status" value="1"/>
</dbReference>
<keyword evidence="6 12" id="KW-0269">Exonuclease</keyword>